<reference evidence="15 22" key="4">
    <citation type="submission" date="2019-03" db="EMBL/GenBank/DDBJ databases">
        <title>Deep subsurface shale carbon reservoir microbial communities from Ohio and West Virginia, USA.</title>
        <authorList>
            <person name="Wrighton K."/>
        </authorList>
    </citation>
    <scope>NUCLEOTIDE SEQUENCE [LARGE SCALE GENOMIC DNA]</scope>
    <source>
        <strain evidence="15 22">UTICA-S4D12</strain>
    </source>
</reference>
<feature type="transmembrane region" description="Helical" evidence="7">
    <location>
        <begin position="106"/>
        <end position="128"/>
    </location>
</feature>
<feature type="transmembrane region" description="Helical" evidence="7">
    <location>
        <begin position="245"/>
        <end position="268"/>
    </location>
</feature>
<evidence type="ECO:0000313" key="16">
    <source>
        <dbReference type="EMBL" id="TDX48188.1"/>
    </source>
</evidence>
<feature type="transmembrane region" description="Helical" evidence="7">
    <location>
        <begin position="169"/>
        <end position="191"/>
    </location>
</feature>
<evidence type="ECO:0000256" key="1">
    <source>
        <dbReference type="ARBA" id="ARBA00004141"/>
    </source>
</evidence>
<evidence type="ECO:0000256" key="8">
    <source>
        <dbReference type="NCBIfam" id="TIGR00445"/>
    </source>
</evidence>
<evidence type="ECO:0000256" key="4">
    <source>
        <dbReference type="ARBA" id="ARBA00022692"/>
    </source>
</evidence>
<comment type="subcellular location">
    <subcellularLocation>
        <location evidence="7">Cell membrane</location>
        <topology evidence="7">Multi-pass membrane protein</topology>
    </subcellularLocation>
    <subcellularLocation>
        <location evidence="1">Membrane</location>
        <topology evidence="1">Multi-pass membrane protein</topology>
    </subcellularLocation>
</comment>
<name>A0A1G6HLG6_9FIRM</name>
<sequence>MQYIIAYILPLIIIILSGNYFINYIKRLNFGQQVRDYGPESHLEKAGVPTMGGLLIISVFLIVSLIVLPLKIEVITILFTTIIMALTGFLDDFLKIKFKRSLGLKAWQKIIMQIAAAGVTALIAVYILEQHNLIIPFLGEYQIGASAKLFLAFLVVIGSSNAVNLTDGLDGLAAGITTIVTLAFAVLFYFLEIPECSLLMLIMAGSSTAFLWFNANPASVFMGDVGSLAIGAFLGATAVLTATEIYLLIIGGIYVVETLSVMIQVPYYKITGGKRVFKMTPIHHHFELSGLAENKIVFRFSIITILLSLFALTSLIY</sequence>
<keyword evidence="7" id="KW-0132">Cell division</keyword>
<dbReference type="RefSeq" id="WP_081374486.1">
    <property type="nucleotide sequence ID" value="NZ_FMYT01000001.1"/>
</dbReference>
<dbReference type="GO" id="GO:0008963">
    <property type="term" value="F:phospho-N-acetylmuramoyl-pentapeptide-transferase activity"/>
    <property type="evidence" value="ECO:0007669"/>
    <property type="project" value="UniProtKB-UniRule"/>
</dbReference>
<reference evidence="13 18" key="2">
    <citation type="submission" date="2016-10" db="EMBL/GenBank/DDBJ databases">
        <authorList>
            <person name="de Groot N.N."/>
        </authorList>
    </citation>
    <scope>NUCLEOTIDE SEQUENCE [LARGE SCALE GENOMIC DNA]</scope>
    <source>
        <strain evidence="13 18">WG7</strain>
    </source>
</reference>
<evidence type="ECO:0000313" key="17">
    <source>
        <dbReference type="Proteomes" id="UP000198612"/>
    </source>
</evidence>
<dbReference type="CDD" id="cd06852">
    <property type="entry name" value="GT_MraY"/>
    <property type="match status" value="1"/>
</dbReference>
<evidence type="ECO:0000313" key="11">
    <source>
        <dbReference type="EMBL" id="SDB95100.1"/>
    </source>
</evidence>
<keyword evidence="7 9" id="KW-0479">Metal-binding</keyword>
<dbReference type="EMBL" id="FOHG01000003">
    <property type="protein sequence ID" value="SES69848.1"/>
    <property type="molecule type" value="Genomic_DNA"/>
</dbReference>
<feature type="transmembrane region" description="Helical" evidence="7">
    <location>
        <begin position="46"/>
        <end position="68"/>
    </location>
</feature>
<gene>
    <name evidence="7" type="primary">mraY</name>
    <name evidence="15" type="ORF">BY453_105114</name>
    <name evidence="16" type="ORF">C7954_101157</name>
    <name evidence="10" type="ORF">C8C78_102121</name>
    <name evidence="11" type="ORF">SAMN04488597_10120</name>
    <name evidence="12" type="ORF">SAMN04488598_103153</name>
    <name evidence="14" type="ORF">SAMN04515652_103152</name>
    <name evidence="13" type="ORF">SAMN04515654_101254</name>
</gene>
<evidence type="ECO:0000313" key="15">
    <source>
        <dbReference type="EMBL" id="TDS33105.1"/>
    </source>
</evidence>
<dbReference type="GO" id="GO:0051301">
    <property type="term" value="P:cell division"/>
    <property type="evidence" value="ECO:0007669"/>
    <property type="project" value="UniProtKB-KW"/>
</dbReference>
<dbReference type="EMBL" id="FNEH01000001">
    <property type="protein sequence ID" value="SDI09529.1"/>
    <property type="molecule type" value="Genomic_DNA"/>
</dbReference>
<dbReference type="HAMAP" id="MF_00038">
    <property type="entry name" value="MraY"/>
    <property type="match status" value="1"/>
</dbReference>
<dbReference type="PROSITE" id="PS01347">
    <property type="entry name" value="MRAY_1"/>
    <property type="match status" value="1"/>
</dbReference>
<evidence type="ECO:0000313" key="10">
    <source>
        <dbReference type="EMBL" id="PXV69991.1"/>
    </source>
</evidence>
<comment type="function">
    <text evidence="7">Catalyzes the initial step of the lipid cycle reactions in the biosynthesis of the cell wall peptidoglycan: transfers peptidoglycan precursor phospho-MurNAc-pentapeptide from UDP-MurNAc-pentapeptide onto the lipid carrier undecaprenyl phosphate, yielding undecaprenyl-pyrophosphoryl-MurNAc-pentapeptide, known as lipid I.</text>
</comment>
<feature type="transmembrane region" description="Helical" evidence="7">
    <location>
        <begin position="74"/>
        <end position="94"/>
    </location>
</feature>
<dbReference type="GO" id="GO:0005886">
    <property type="term" value="C:plasma membrane"/>
    <property type="evidence" value="ECO:0007669"/>
    <property type="project" value="UniProtKB-SubCell"/>
</dbReference>
<dbReference type="GO" id="GO:0046872">
    <property type="term" value="F:metal ion binding"/>
    <property type="evidence" value="ECO:0007669"/>
    <property type="project" value="UniProtKB-KW"/>
</dbReference>
<feature type="binding site" evidence="9">
    <location>
        <position position="164"/>
    </location>
    <ligand>
        <name>Mg(2+)</name>
        <dbReference type="ChEBI" id="CHEBI:18420"/>
    </ligand>
</feature>
<dbReference type="InterPro" id="IPR000715">
    <property type="entry name" value="Glycosyl_transferase_4"/>
</dbReference>
<dbReference type="PANTHER" id="PTHR22926:SF5">
    <property type="entry name" value="PHOSPHO-N-ACETYLMURAMOYL-PENTAPEPTIDE-TRANSFERASE HOMOLOG"/>
    <property type="match status" value="1"/>
</dbReference>
<keyword evidence="19" id="KW-1185">Reference proteome</keyword>
<dbReference type="PANTHER" id="PTHR22926">
    <property type="entry name" value="PHOSPHO-N-ACETYLMURAMOYL-PENTAPEPTIDE-TRANSFERASE"/>
    <property type="match status" value="1"/>
</dbReference>
<evidence type="ECO:0000313" key="21">
    <source>
        <dbReference type="Proteomes" id="UP000295472"/>
    </source>
</evidence>
<comment type="pathway">
    <text evidence="7">Cell wall biogenesis; peptidoglycan biosynthesis.</text>
</comment>
<dbReference type="GO" id="GO:0008360">
    <property type="term" value="P:regulation of cell shape"/>
    <property type="evidence" value="ECO:0007669"/>
    <property type="project" value="UniProtKB-KW"/>
</dbReference>
<dbReference type="EMBL" id="QICM01000002">
    <property type="protein sequence ID" value="PXV69991.1"/>
    <property type="molecule type" value="Genomic_DNA"/>
</dbReference>
<keyword evidence="3 7" id="KW-0808">Transferase</keyword>
<dbReference type="Proteomes" id="UP000324896">
    <property type="component" value="Unassembled WGS sequence"/>
</dbReference>
<dbReference type="GO" id="GO:0071555">
    <property type="term" value="P:cell wall organization"/>
    <property type="evidence" value="ECO:0007669"/>
    <property type="project" value="UniProtKB-KW"/>
</dbReference>
<feature type="binding site" evidence="9">
    <location>
        <position position="224"/>
    </location>
    <ligand>
        <name>Mg(2+)</name>
        <dbReference type="ChEBI" id="CHEBI:18420"/>
    </ligand>
</feature>
<evidence type="ECO:0000256" key="9">
    <source>
        <dbReference type="PIRSR" id="PIRSR600715-1"/>
    </source>
</evidence>
<keyword evidence="4 7" id="KW-0812">Transmembrane</keyword>
<dbReference type="PROSITE" id="PS01348">
    <property type="entry name" value="MRAY_2"/>
    <property type="match status" value="1"/>
</dbReference>
<evidence type="ECO:0000256" key="2">
    <source>
        <dbReference type="ARBA" id="ARBA00005583"/>
    </source>
</evidence>
<evidence type="ECO:0000313" key="19">
    <source>
        <dbReference type="Proteomes" id="UP000199519"/>
    </source>
</evidence>
<evidence type="ECO:0000313" key="23">
    <source>
        <dbReference type="Proteomes" id="UP000324896"/>
    </source>
</evidence>
<dbReference type="AlphaFoldDB" id="A0A1G6HLG6"/>
<comment type="similarity">
    <text evidence="2 7">Belongs to the glycosyltransferase 4 family. MraY subfamily.</text>
</comment>
<keyword evidence="7" id="KW-0961">Cell wall biogenesis/degradation</keyword>
<reference evidence="10 20" key="3">
    <citation type="submission" date="2018-04" db="EMBL/GenBank/DDBJ databases">
        <title>Subsurface microbial communities from deep shales in Ohio and West Virginia, USA.</title>
        <authorList>
            <person name="Wrighton K."/>
        </authorList>
    </citation>
    <scope>NUCLEOTIDE SEQUENCE [LARGE SCALE GENOMIC DNA]</scope>
    <source>
        <strain evidence="16 21">DSMZ 11287</strain>
        <strain evidence="10 20">MSL28</strain>
    </source>
</reference>
<protein>
    <recommendedName>
        <fullName evidence="7 8">Phospho-N-acetylmuramoyl-pentapeptide-transferase</fullName>
        <ecNumber evidence="7 8">2.7.8.13</ecNumber>
    </recommendedName>
    <alternativeName>
        <fullName evidence="7">UDP-MurNAc-pentapeptide phosphotransferase</fullName>
    </alternativeName>
</protein>
<keyword evidence="7" id="KW-1003">Cell membrane</keyword>
<feature type="transmembrane region" description="Helical" evidence="7">
    <location>
        <begin position="6"/>
        <end position="25"/>
    </location>
</feature>
<feature type="transmembrane region" description="Helical" evidence="7">
    <location>
        <begin position="220"/>
        <end position="239"/>
    </location>
</feature>
<dbReference type="InterPro" id="IPR003524">
    <property type="entry name" value="PNAcMuramoyl-5peptid_Trfase"/>
</dbReference>
<dbReference type="Proteomes" id="UP000295472">
    <property type="component" value="Unassembled WGS sequence"/>
</dbReference>
<dbReference type="Proteomes" id="UP000198945">
    <property type="component" value="Unassembled WGS sequence"/>
</dbReference>
<reference evidence="17 19" key="1">
    <citation type="submission" date="2016-10" db="EMBL/GenBank/DDBJ databases">
        <authorList>
            <person name="Varghese N."/>
            <person name="Submissions S."/>
        </authorList>
    </citation>
    <scope>NUCLEOTIDE SEQUENCE [LARGE SCALE GENOMIC DNA]</scope>
    <source>
        <strain evidence="11 23">WG10</strain>
        <strain evidence="12 19">WG2</strain>
        <strain evidence="14 17">WG5</strain>
    </source>
</reference>
<dbReference type="OrthoDB" id="9805475at2"/>
<dbReference type="NCBIfam" id="TIGR00445">
    <property type="entry name" value="mraY"/>
    <property type="match status" value="1"/>
</dbReference>
<evidence type="ECO:0000313" key="12">
    <source>
        <dbReference type="EMBL" id="SDE91962.1"/>
    </source>
</evidence>
<evidence type="ECO:0000256" key="7">
    <source>
        <dbReference type="HAMAP-Rule" id="MF_00038"/>
    </source>
</evidence>
<evidence type="ECO:0000256" key="3">
    <source>
        <dbReference type="ARBA" id="ARBA00022679"/>
    </source>
</evidence>
<dbReference type="UniPathway" id="UPA00219"/>
<keyword evidence="5 7" id="KW-1133">Transmembrane helix</keyword>
<evidence type="ECO:0000313" key="14">
    <source>
        <dbReference type="EMBL" id="SES69848.1"/>
    </source>
</evidence>
<keyword evidence="7" id="KW-0131">Cell cycle</keyword>
<dbReference type="Proteomes" id="UP000247389">
    <property type="component" value="Unassembled WGS sequence"/>
</dbReference>
<proteinExistence type="inferred from homology"/>
<comment type="catalytic activity">
    <reaction evidence="7">
        <text>UDP-N-acetyl-alpha-D-muramoyl-L-alanyl-gamma-D-glutamyl-meso-2,6-diaminopimeloyl-D-alanyl-D-alanine + di-trans,octa-cis-undecaprenyl phosphate = di-trans,octa-cis-undecaprenyl diphospho-N-acetyl-alpha-D-muramoyl-L-alanyl-D-glutamyl-meso-2,6-diaminopimeloyl-D-alanyl-D-alanine + UMP</text>
        <dbReference type="Rhea" id="RHEA:28386"/>
        <dbReference type="ChEBI" id="CHEBI:57865"/>
        <dbReference type="ChEBI" id="CHEBI:60392"/>
        <dbReference type="ChEBI" id="CHEBI:61386"/>
        <dbReference type="ChEBI" id="CHEBI:61387"/>
        <dbReference type="EC" id="2.7.8.13"/>
    </reaction>
</comment>
<keyword evidence="7 9" id="KW-0460">Magnesium</keyword>
<evidence type="ECO:0000313" key="18">
    <source>
        <dbReference type="Proteomes" id="UP000198945"/>
    </source>
</evidence>
<keyword evidence="7" id="KW-0573">Peptidoglycan synthesis</keyword>
<dbReference type="InterPro" id="IPR018480">
    <property type="entry name" value="PNAcMuramoyl-5peptid_Trfase_CS"/>
</dbReference>
<keyword evidence="6 7" id="KW-0472">Membrane</keyword>
<feature type="transmembrane region" description="Helical" evidence="7">
    <location>
        <begin position="134"/>
        <end position="157"/>
    </location>
</feature>
<dbReference type="GO" id="GO:0009252">
    <property type="term" value="P:peptidoglycan biosynthetic process"/>
    <property type="evidence" value="ECO:0007669"/>
    <property type="project" value="UniProtKB-UniRule"/>
</dbReference>
<dbReference type="Proteomes" id="UP000198612">
    <property type="component" value="Unassembled WGS sequence"/>
</dbReference>
<dbReference type="EMBL" id="SOAA01000005">
    <property type="protein sequence ID" value="TDS33105.1"/>
    <property type="molecule type" value="Genomic_DNA"/>
</dbReference>
<dbReference type="GeneID" id="57011571"/>
<evidence type="ECO:0000313" key="22">
    <source>
        <dbReference type="Proteomes" id="UP000295758"/>
    </source>
</evidence>
<dbReference type="Proteomes" id="UP000199519">
    <property type="component" value="Unassembled WGS sequence"/>
</dbReference>
<evidence type="ECO:0000256" key="5">
    <source>
        <dbReference type="ARBA" id="ARBA00022989"/>
    </source>
</evidence>
<dbReference type="Pfam" id="PF00953">
    <property type="entry name" value="Glycos_transf_4"/>
    <property type="match status" value="1"/>
</dbReference>
<evidence type="ECO:0000313" key="13">
    <source>
        <dbReference type="EMBL" id="SDI09529.1"/>
    </source>
</evidence>
<dbReference type="EMBL" id="SOEF01000001">
    <property type="protein sequence ID" value="TDX48188.1"/>
    <property type="molecule type" value="Genomic_DNA"/>
</dbReference>
<feature type="transmembrane region" description="Helical" evidence="7">
    <location>
        <begin position="296"/>
        <end position="316"/>
    </location>
</feature>
<comment type="cofactor">
    <cofactor evidence="7 9">
        <name>Mg(2+)</name>
        <dbReference type="ChEBI" id="CHEBI:18420"/>
    </cofactor>
</comment>
<accession>A0A1G6HLG6</accession>
<keyword evidence="7" id="KW-0133">Cell shape</keyword>
<dbReference type="Pfam" id="PF10555">
    <property type="entry name" value="MraY_sig1"/>
    <property type="match status" value="1"/>
</dbReference>
<dbReference type="EC" id="2.7.8.13" evidence="7 8"/>
<dbReference type="STRING" id="54121.SAMN04515653_104197"/>
<dbReference type="EMBL" id="FNBJ01000003">
    <property type="protein sequence ID" value="SDE91962.1"/>
    <property type="molecule type" value="Genomic_DNA"/>
</dbReference>
<evidence type="ECO:0000256" key="6">
    <source>
        <dbReference type="ARBA" id="ARBA00023136"/>
    </source>
</evidence>
<organism evidence="11 23">
    <name type="scientific">Halanaerobium congolense</name>
    <dbReference type="NCBI Taxonomy" id="54121"/>
    <lineage>
        <taxon>Bacteria</taxon>
        <taxon>Bacillati</taxon>
        <taxon>Bacillota</taxon>
        <taxon>Clostridia</taxon>
        <taxon>Halanaerobiales</taxon>
        <taxon>Halanaerobiaceae</taxon>
        <taxon>Halanaerobium</taxon>
    </lineage>
</organism>
<dbReference type="EMBL" id="FMYT01000001">
    <property type="protein sequence ID" value="SDB95100.1"/>
    <property type="molecule type" value="Genomic_DNA"/>
</dbReference>
<dbReference type="Proteomes" id="UP000295758">
    <property type="component" value="Unassembled WGS sequence"/>
</dbReference>
<evidence type="ECO:0000313" key="20">
    <source>
        <dbReference type="Proteomes" id="UP000247389"/>
    </source>
</evidence>